<keyword evidence="5" id="KW-1003">Cell membrane</keyword>
<evidence type="ECO:0000313" key="13">
    <source>
        <dbReference type="EMBL" id="CUV36237.1"/>
    </source>
</evidence>
<reference evidence="17" key="2">
    <citation type="submission" date="2021-10" db="EMBL/GenBank/DDBJ databases">
        <title>Complete genome sequences of five Ralstonia solancearum strains isolated from sunflower.</title>
        <authorList>
            <person name="She X."/>
            <person name="He Z."/>
        </authorList>
    </citation>
    <scope>NUCLEOTIDE SEQUENCE</scope>
    <source>
        <strain evidence="17">RS638</strain>
    </source>
</reference>
<evidence type="ECO:0000313" key="16">
    <source>
        <dbReference type="EMBL" id="CUV60946.1"/>
    </source>
</evidence>
<evidence type="ECO:0000256" key="6">
    <source>
        <dbReference type="ARBA" id="ARBA00022519"/>
    </source>
</evidence>
<dbReference type="PATRIC" id="fig|305.92.peg.517"/>
<dbReference type="EMBL" id="LN899826">
    <property type="protein sequence ID" value="CUV37920.1"/>
    <property type="molecule type" value="Genomic_DNA"/>
</dbReference>
<protein>
    <recommendedName>
        <fullName evidence="3">Type II secretion system protein N</fullName>
    </recommendedName>
    <alternativeName>
        <fullName evidence="10">General secretion pathway protein N</fullName>
    </alternativeName>
</protein>
<dbReference type="AlphaFoldDB" id="A0A0K1ZH31"/>
<name>A0A0K1ZH31_RALSL</name>
<comment type="subcellular location">
    <subcellularLocation>
        <location evidence="1">Cell inner membrane</location>
    </subcellularLocation>
</comment>
<evidence type="ECO:0000313" key="14">
    <source>
        <dbReference type="EMBL" id="CUV37920.1"/>
    </source>
</evidence>
<dbReference type="EMBL" id="CP085043">
    <property type="protein sequence ID" value="UZF15320.1"/>
    <property type="molecule type" value="Genomic_DNA"/>
</dbReference>
<evidence type="ECO:0000313" key="17">
    <source>
        <dbReference type="EMBL" id="UZF15320.1"/>
    </source>
</evidence>
<evidence type="ECO:0000256" key="10">
    <source>
        <dbReference type="ARBA" id="ARBA00030772"/>
    </source>
</evidence>
<dbReference type="Pfam" id="PF01203">
    <property type="entry name" value="T2SSN"/>
    <property type="match status" value="1"/>
</dbReference>
<evidence type="ECO:0000256" key="7">
    <source>
        <dbReference type="ARBA" id="ARBA00022692"/>
    </source>
</evidence>
<evidence type="ECO:0000256" key="9">
    <source>
        <dbReference type="ARBA" id="ARBA00023136"/>
    </source>
</evidence>
<comment type="similarity">
    <text evidence="2">Belongs to the GSP N family.</text>
</comment>
<gene>
    <name evidence="11" type="primary">gspN</name>
    <name evidence="17" type="ORF">LH706_02320</name>
    <name evidence="16" type="ORF">RD1301_v1_1220005</name>
    <name evidence="11" type="ORF">RUN1744_v1_40026</name>
    <name evidence="12" type="ORF">RUN1985_v1_190048</name>
    <name evidence="15" type="ORF">RUN215_v1_100037</name>
    <name evidence="13" type="ORF">TD1301_v1_1960005</name>
    <name evidence="14" type="ORF">TF3108_v1_50041</name>
</gene>
<dbReference type="EMBL" id="LN899823">
    <property type="protein sequence ID" value="CUV21571.1"/>
    <property type="molecule type" value="Genomic_DNA"/>
</dbReference>
<accession>A0A0K1ZH31</accession>
<evidence type="ECO:0000313" key="15">
    <source>
        <dbReference type="EMBL" id="CUV53253.1"/>
    </source>
</evidence>
<keyword evidence="9" id="KW-0472">Membrane</keyword>
<sequence length="283" mass="29296">MPVSIEALPPLRLRRRGPDEDERAGLGWRIGAAAAALAAVAVTVVAQYPAAWAAERVAEATGHRVLLADAQGSLWQGSATLALTAGPGTADATVLPGRLSWSLDAWPLLTGTVRAHLTHDRAMAQPVTLAVSRDGWQADAGAITLPASLLAGIGAPFNTLRLDGQLRAQWTPLSGRFGHGKGAPDTMQGALTLMLEQVSSSLSRVRPLGSYRAELAFGGAAGGPARLTLSTLTGPLSLQGQGTVGRGAHFDGVARATPESEPLLIGLLSLMGPRDGTGYRLRF</sequence>
<evidence type="ECO:0000256" key="8">
    <source>
        <dbReference type="ARBA" id="ARBA00022927"/>
    </source>
</evidence>
<dbReference type="EMBL" id="LN899820">
    <property type="protein sequence ID" value="CUV53253.1"/>
    <property type="molecule type" value="Genomic_DNA"/>
</dbReference>
<keyword evidence="8" id="KW-0653">Protein transport</keyword>
<evidence type="ECO:0000256" key="5">
    <source>
        <dbReference type="ARBA" id="ARBA00022475"/>
    </source>
</evidence>
<keyword evidence="6" id="KW-0997">Cell inner membrane</keyword>
<evidence type="ECO:0000256" key="4">
    <source>
        <dbReference type="ARBA" id="ARBA00022448"/>
    </source>
</evidence>
<organism evidence="11">
    <name type="scientific">Ralstonia solanacearum</name>
    <name type="common">Pseudomonas solanacearum</name>
    <dbReference type="NCBI Taxonomy" id="305"/>
    <lineage>
        <taxon>Bacteria</taxon>
        <taxon>Pseudomonadati</taxon>
        <taxon>Pseudomonadota</taxon>
        <taxon>Betaproteobacteria</taxon>
        <taxon>Burkholderiales</taxon>
        <taxon>Burkholderiaceae</taxon>
        <taxon>Ralstonia</taxon>
        <taxon>Ralstonia solanacearum species complex</taxon>
    </lineage>
</organism>
<proteinExistence type="inferred from homology"/>
<keyword evidence="4" id="KW-0813">Transport</keyword>
<dbReference type="InterPro" id="IPR022792">
    <property type="entry name" value="T2SS_protein-GspN"/>
</dbReference>
<dbReference type="EMBL" id="LN899824">
    <property type="protein sequence ID" value="CUV28254.1"/>
    <property type="molecule type" value="Genomic_DNA"/>
</dbReference>
<dbReference type="GO" id="GO:0015628">
    <property type="term" value="P:protein secretion by the type II secretion system"/>
    <property type="evidence" value="ECO:0007669"/>
    <property type="project" value="InterPro"/>
</dbReference>
<dbReference type="EMBL" id="LN899825">
    <property type="protein sequence ID" value="CUV36237.1"/>
    <property type="molecule type" value="Genomic_DNA"/>
</dbReference>
<dbReference type="EMBL" id="LN899822">
    <property type="protein sequence ID" value="CUV60946.1"/>
    <property type="molecule type" value="Genomic_DNA"/>
</dbReference>
<evidence type="ECO:0000256" key="2">
    <source>
        <dbReference type="ARBA" id="ARBA00007208"/>
    </source>
</evidence>
<keyword evidence="7 11" id="KW-0812">Transmembrane</keyword>
<dbReference type="GO" id="GO:0005886">
    <property type="term" value="C:plasma membrane"/>
    <property type="evidence" value="ECO:0007669"/>
    <property type="project" value="UniProtKB-SubCell"/>
</dbReference>
<evidence type="ECO:0000256" key="3">
    <source>
        <dbReference type="ARBA" id="ARBA00021563"/>
    </source>
</evidence>
<evidence type="ECO:0000313" key="12">
    <source>
        <dbReference type="EMBL" id="CUV28254.1"/>
    </source>
</evidence>
<evidence type="ECO:0000256" key="1">
    <source>
        <dbReference type="ARBA" id="ARBA00004533"/>
    </source>
</evidence>
<evidence type="ECO:0000313" key="11">
    <source>
        <dbReference type="EMBL" id="CUV21571.1"/>
    </source>
</evidence>
<dbReference type="GO" id="GO:0015627">
    <property type="term" value="C:type II protein secretion system complex"/>
    <property type="evidence" value="ECO:0007669"/>
    <property type="project" value="InterPro"/>
</dbReference>
<reference evidence="11" key="1">
    <citation type="submission" date="2015-10" db="EMBL/GenBank/DDBJ databases">
        <authorList>
            <person name="Gilbert D.G."/>
        </authorList>
    </citation>
    <scope>NUCLEOTIDE SEQUENCE</scope>
    <source>
        <strain evidence="11">Phyl III-seqv23</strain>
    </source>
</reference>